<proteinExistence type="predicted"/>
<gene>
    <name evidence="2" type="ORF">ABR82_05375</name>
</gene>
<feature type="region of interest" description="Disordered" evidence="1">
    <location>
        <begin position="73"/>
        <end position="106"/>
    </location>
</feature>
<accession>A0A0R2RPN4</accession>
<sequence length="106" mass="11856">MAILQDLLGTGEEGDGVVVFSENLAKYLFQSCQSNAGQVLLVKSFVREVKLFPKSFSIKERFSMQTENVVGGNQDRSEVIDQGSRPVEDEVAYQGSSRVKENSYEW</sequence>
<organism evidence="2 3">
    <name type="scientific">Verrucomicrobia subdivision 6 bacterium BACL9 MAG-120507-bin52</name>
    <dbReference type="NCBI Taxonomy" id="1655590"/>
    <lineage>
        <taxon>Bacteria</taxon>
        <taxon>Pseudomonadati</taxon>
        <taxon>Verrucomicrobiota</taxon>
        <taxon>Verrucomicrobiia</taxon>
        <taxon>Verrucomicrobiales</taxon>
        <taxon>Verrucomicrobia subdivision 6</taxon>
    </lineage>
</organism>
<dbReference type="AlphaFoldDB" id="A0A0R2RPN4"/>
<comment type="caution">
    <text evidence="2">The sequence shown here is derived from an EMBL/GenBank/DDBJ whole genome shotgun (WGS) entry which is preliminary data.</text>
</comment>
<reference evidence="2 3" key="1">
    <citation type="submission" date="2015-10" db="EMBL/GenBank/DDBJ databases">
        <title>Metagenome-Assembled Genomes uncover a global brackish microbiome.</title>
        <authorList>
            <person name="Hugerth L.W."/>
            <person name="Larsson J."/>
            <person name="Alneberg J."/>
            <person name="Lindh M.V."/>
            <person name="Legrand C."/>
            <person name="Pinhassi J."/>
            <person name="Andersson A.F."/>
        </authorList>
    </citation>
    <scope>NUCLEOTIDE SEQUENCE [LARGE SCALE GENOMIC DNA]</scope>
    <source>
        <strain evidence="2">BACL18 MAG-120507-bin52</strain>
    </source>
</reference>
<protein>
    <submittedName>
        <fullName evidence="2">Uncharacterized protein</fullName>
    </submittedName>
</protein>
<dbReference type="EMBL" id="LIBO01000145">
    <property type="protein sequence ID" value="KRO62058.1"/>
    <property type="molecule type" value="Genomic_DNA"/>
</dbReference>
<evidence type="ECO:0000256" key="1">
    <source>
        <dbReference type="SAM" id="MobiDB-lite"/>
    </source>
</evidence>
<dbReference type="Proteomes" id="UP000051269">
    <property type="component" value="Unassembled WGS sequence"/>
</dbReference>
<evidence type="ECO:0000313" key="3">
    <source>
        <dbReference type="Proteomes" id="UP000051269"/>
    </source>
</evidence>
<evidence type="ECO:0000313" key="2">
    <source>
        <dbReference type="EMBL" id="KRO62058.1"/>
    </source>
</evidence>
<name>A0A0R2RPN4_9BACT</name>